<keyword evidence="1" id="KW-0812">Transmembrane</keyword>
<dbReference type="AlphaFoldDB" id="A0A2C7AF00"/>
<proteinExistence type="predicted"/>
<gene>
    <name evidence="3" type="ORF">CR162_07285</name>
</gene>
<evidence type="ECO:0000259" key="2">
    <source>
        <dbReference type="Pfam" id="PF06724"/>
    </source>
</evidence>
<feature type="transmembrane region" description="Helical" evidence="1">
    <location>
        <begin position="130"/>
        <end position="151"/>
    </location>
</feature>
<evidence type="ECO:0000256" key="1">
    <source>
        <dbReference type="SAM" id="Phobius"/>
    </source>
</evidence>
<reference evidence="3 4" key="1">
    <citation type="submission" date="2017-10" db="EMBL/GenBank/DDBJ databases">
        <authorList>
            <person name="Banno H."/>
            <person name="Chua N.-H."/>
        </authorList>
    </citation>
    <scope>NUCLEOTIDE SEQUENCE [LARGE SCALE GENOMIC DNA]</scope>
    <source>
        <strain evidence="3 4">YW11</strain>
    </source>
</reference>
<dbReference type="Pfam" id="PF06724">
    <property type="entry name" value="DUF1206"/>
    <property type="match status" value="3"/>
</dbReference>
<feature type="transmembrane region" description="Helical" evidence="1">
    <location>
        <begin position="86"/>
        <end position="110"/>
    </location>
</feature>
<evidence type="ECO:0000313" key="3">
    <source>
        <dbReference type="EMBL" id="PHK95644.1"/>
    </source>
</evidence>
<feature type="transmembrane region" description="Helical" evidence="1">
    <location>
        <begin position="180"/>
        <end position="200"/>
    </location>
</feature>
<feature type="domain" description="DUF1206" evidence="2">
    <location>
        <begin position="178"/>
        <end position="247"/>
    </location>
</feature>
<dbReference type="InterPro" id="IPR009597">
    <property type="entry name" value="DUF1206"/>
</dbReference>
<keyword evidence="1" id="KW-1133">Transmembrane helix</keyword>
<comment type="caution">
    <text evidence="3">The sequence shown here is derived from an EMBL/GenBank/DDBJ whole genome shotgun (WGS) entry which is preliminary data.</text>
</comment>
<feature type="transmembrane region" description="Helical" evidence="1">
    <location>
        <begin position="44"/>
        <end position="65"/>
    </location>
</feature>
<feature type="domain" description="DUF1206" evidence="2">
    <location>
        <begin position="5"/>
        <end position="71"/>
    </location>
</feature>
<keyword evidence="1" id="KW-0472">Membrane</keyword>
<name>A0A2C7AF00_9PROT</name>
<dbReference type="Proteomes" id="UP000223527">
    <property type="component" value="Unassembled WGS sequence"/>
</dbReference>
<keyword evidence="4" id="KW-1185">Reference proteome</keyword>
<sequence length="253" mass="26194">MFARLGYAARGAVNLIIGSLALLAALGPGGQATGSQGALRELLLHPFGGVLLGIVGLGLFGFALWRTLQGLLDADSHGTGAKGLAVRAGALISAVTYAGLGISAFGLLMGGGGDDQSAQDWTRWLLSKPAGEILVALAGLVVMGVGVAMLARGWRASFTRHLRCPAEASRWVVPFGRLGFAARGVVFLIIGIFLVVAAWQSDPQEVRGLGSALLALQEQPFGRVLFGVVALGLAAFGIFEFAEARYRRIEAPG</sequence>
<evidence type="ECO:0000313" key="4">
    <source>
        <dbReference type="Proteomes" id="UP000223527"/>
    </source>
</evidence>
<organism evidence="3 4">
    <name type="scientific">Teichococcus rhizosphaerae</name>
    <dbReference type="NCBI Taxonomy" id="1335062"/>
    <lineage>
        <taxon>Bacteria</taxon>
        <taxon>Pseudomonadati</taxon>
        <taxon>Pseudomonadota</taxon>
        <taxon>Alphaproteobacteria</taxon>
        <taxon>Acetobacterales</taxon>
        <taxon>Roseomonadaceae</taxon>
        <taxon>Roseomonas</taxon>
    </lineage>
</organism>
<accession>A0A2C7AF00</accession>
<protein>
    <recommendedName>
        <fullName evidence="2">DUF1206 domain-containing protein</fullName>
    </recommendedName>
</protein>
<dbReference type="OrthoDB" id="5702018at2"/>
<dbReference type="EMBL" id="PDNU01000008">
    <property type="protein sequence ID" value="PHK95644.1"/>
    <property type="molecule type" value="Genomic_DNA"/>
</dbReference>
<feature type="domain" description="DUF1206" evidence="2">
    <location>
        <begin position="88"/>
        <end position="155"/>
    </location>
</feature>
<feature type="transmembrane region" description="Helical" evidence="1">
    <location>
        <begin position="220"/>
        <end position="239"/>
    </location>
</feature>